<dbReference type="OrthoDB" id="2846451at2"/>
<evidence type="ECO:0000313" key="1">
    <source>
        <dbReference type="EMBL" id="EFW04561.1"/>
    </source>
</evidence>
<sequence length="71" mass="8577">MSVYFGEVVVRNNDNAKWVVEEYAFVEGKYELMVNKGLLSMSIDNKCNNWFNEPCNKKHNLLFRQYNRYFK</sequence>
<dbReference type="AlphaFoldDB" id="E7GBJ1"/>
<dbReference type="GeneID" id="78230077"/>
<name>E7GBJ1_9FIRM</name>
<dbReference type="Proteomes" id="UP000003157">
    <property type="component" value="Unassembled WGS sequence"/>
</dbReference>
<comment type="caution">
    <text evidence="1">The sequence shown here is derived from an EMBL/GenBank/DDBJ whole genome shotgun (WGS) entry which is preliminary data.</text>
</comment>
<accession>E7GBJ1</accession>
<protein>
    <submittedName>
        <fullName evidence="1">Uncharacterized protein</fullName>
    </submittedName>
</protein>
<reference evidence="1 2" key="1">
    <citation type="submission" date="2010-12" db="EMBL/GenBank/DDBJ databases">
        <title>The Genome Sequence of Coprobacillus sp. strain 29_1.</title>
        <authorList>
            <consortium name="The Broad Institute Genome Sequencing Platform"/>
            <person name="Earl A."/>
            <person name="Ward D."/>
            <person name="Feldgarden M."/>
            <person name="Gevers D."/>
            <person name="Daigneault M."/>
            <person name="Sibley C.D."/>
            <person name="White A."/>
            <person name="Strauss J."/>
            <person name="Allen-Vercoe E."/>
            <person name="Young S.K."/>
            <person name="Zeng Q."/>
            <person name="Gargeya S."/>
            <person name="Fitzgerald M."/>
            <person name="Haas B."/>
            <person name="Abouelleil A."/>
            <person name="Alvarado L."/>
            <person name="Arachchi H.M."/>
            <person name="Berlin A."/>
            <person name="Brown A."/>
            <person name="Chapman S.B."/>
            <person name="Chen Z."/>
            <person name="Dunbar C."/>
            <person name="Freedman E."/>
            <person name="Gearin G."/>
            <person name="Gellesch M."/>
            <person name="Goldberg J."/>
            <person name="Griggs A."/>
            <person name="Gujja S."/>
            <person name="Heilman E."/>
            <person name="Heiman D."/>
            <person name="Howarth C."/>
            <person name="Larson L."/>
            <person name="Lui A."/>
            <person name="MacDonald P.J.P."/>
            <person name="Mehta T."/>
            <person name="Montmayeur A."/>
            <person name="Murphy C."/>
            <person name="Neiman D."/>
            <person name="Pearson M."/>
            <person name="Priest M."/>
            <person name="Roberts A."/>
            <person name="Saif S."/>
            <person name="Shea T."/>
            <person name="Shenoy N."/>
            <person name="Sisk P."/>
            <person name="Stolte C."/>
            <person name="Sykes S."/>
            <person name="White J."/>
            <person name="Yandava C."/>
            <person name="Nusbaum C."/>
            <person name="Birren B."/>
        </authorList>
    </citation>
    <scope>NUCLEOTIDE SEQUENCE [LARGE SCALE GENOMIC DNA]</scope>
    <source>
        <strain evidence="1 2">29_1</strain>
    </source>
</reference>
<organism evidence="1 2">
    <name type="scientific">Coprobacillus cateniformis</name>
    <dbReference type="NCBI Taxonomy" id="100884"/>
    <lineage>
        <taxon>Bacteria</taxon>
        <taxon>Bacillati</taxon>
        <taxon>Bacillota</taxon>
        <taxon>Erysipelotrichia</taxon>
        <taxon>Erysipelotrichales</taxon>
        <taxon>Coprobacillaceae</taxon>
        <taxon>Coprobacillus</taxon>
    </lineage>
</organism>
<dbReference type="EMBL" id="ADKX01000035">
    <property type="protein sequence ID" value="EFW04561.1"/>
    <property type="molecule type" value="Genomic_DNA"/>
</dbReference>
<evidence type="ECO:0000313" key="2">
    <source>
        <dbReference type="Proteomes" id="UP000003157"/>
    </source>
</evidence>
<dbReference type="RefSeq" id="WP_008789232.1">
    <property type="nucleotide sequence ID" value="NZ_AKCB01000001.1"/>
</dbReference>
<keyword evidence="2" id="KW-1185">Reference proteome</keyword>
<dbReference type="HOGENOM" id="CLU_2733113_0_0_9"/>
<gene>
    <name evidence="1" type="ORF">HMPREF9488_02132</name>
</gene>
<proteinExistence type="predicted"/>